<evidence type="ECO:0000313" key="3">
    <source>
        <dbReference type="EMBL" id="KAK4171319.1"/>
    </source>
</evidence>
<evidence type="ECO:0000256" key="1">
    <source>
        <dbReference type="ARBA" id="ARBA00023604"/>
    </source>
</evidence>
<organism evidence="3 4">
    <name type="scientific">Triangularia setosa</name>
    <dbReference type="NCBI Taxonomy" id="2587417"/>
    <lineage>
        <taxon>Eukaryota</taxon>
        <taxon>Fungi</taxon>
        <taxon>Dikarya</taxon>
        <taxon>Ascomycota</taxon>
        <taxon>Pezizomycotina</taxon>
        <taxon>Sordariomycetes</taxon>
        <taxon>Sordariomycetidae</taxon>
        <taxon>Sordariales</taxon>
        <taxon>Podosporaceae</taxon>
        <taxon>Triangularia</taxon>
    </lineage>
</organism>
<name>A0AAN6VWX9_9PEZI</name>
<dbReference type="InterPro" id="IPR044053">
    <property type="entry name" value="AsaB-like"/>
</dbReference>
<gene>
    <name evidence="3" type="ORF">QBC36DRAFT_249805</name>
</gene>
<dbReference type="GO" id="GO:0016491">
    <property type="term" value="F:oxidoreductase activity"/>
    <property type="evidence" value="ECO:0007669"/>
    <property type="project" value="InterPro"/>
</dbReference>
<comment type="caution">
    <text evidence="3">The sequence shown here is derived from an EMBL/GenBank/DDBJ whole genome shotgun (WGS) entry which is preliminary data.</text>
</comment>
<reference evidence="3" key="1">
    <citation type="journal article" date="2023" name="Mol. Phylogenet. Evol.">
        <title>Genome-scale phylogeny and comparative genomics of the fungal order Sordariales.</title>
        <authorList>
            <person name="Hensen N."/>
            <person name="Bonometti L."/>
            <person name="Westerberg I."/>
            <person name="Brannstrom I.O."/>
            <person name="Guillou S."/>
            <person name="Cros-Aarteil S."/>
            <person name="Calhoun S."/>
            <person name="Haridas S."/>
            <person name="Kuo A."/>
            <person name="Mondo S."/>
            <person name="Pangilinan J."/>
            <person name="Riley R."/>
            <person name="LaButti K."/>
            <person name="Andreopoulos B."/>
            <person name="Lipzen A."/>
            <person name="Chen C."/>
            <person name="Yan M."/>
            <person name="Daum C."/>
            <person name="Ng V."/>
            <person name="Clum A."/>
            <person name="Steindorff A."/>
            <person name="Ohm R.A."/>
            <person name="Martin F."/>
            <person name="Silar P."/>
            <person name="Natvig D.O."/>
            <person name="Lalanne C."/>
            <person name="Gautier V."/>
            <person name="Ament-Velasquez S.L."/>
            <person name="Kruys A."/>
            <person name="Hutchinson M.I."/>
            <person name="Powell A.J."/>
            <person name="Barry K."/>
            <person name="Miller A.N."/>
            <person name="Grigoriev I.V."/>
            <person name="Debuchy R."/>
            <person name="Gladieux P."/>
            <person name="Hiltunen Thoren M."/>
            <person name="Johannesson H."/>
        </authorList>
    </citation>
    <scope>NUCLEOTIDE SEQUENCE</scope>
    <source>
        <strain evidence="3">CBS 892.96</strain>
    </source>
</reference>
<keyword evidence="4" id="KW-1185">Reference proteome</keyword>
<evidence type="ECO:0000256" key="2">
    <source>
        <dbReference type="SAM" id="MobiDB-lite"/>
    </source>
</evidence>
<reference evidence="3" key="2">
    <citation type="submission" date="2023-05" db="EMBL/GenBank/DDBJ databases">
        <authorList>
            <consortium name="Lawrence Berkeley National Laboratory"/>
            <person name="Steindorff A."/>
            <person name="Hensen N."/>
            <person name="Bonometti L."/>
            <person name="Westerberg I."/>
            <person name="Brannstrom I.O."/>
            <person name="Guillou S."/>
            <person name="Cros-Aarteil S."/>
            <person name="Calhoun S."/>
            <person name="Haridas S."/>
            <person name="Kuo A."/>
            <person name="Mondo S."/>
            <person name="Pangilinan J."/>
            <person name="Riley R."/>
            <person name="Labutti K."/>
            <person name="Andreopoulos B."/>
            <person name="Lipzen A."/>
            <person name="Chen C."/>
            <person name="Yanf M."/>
            <person name="Daum C."/>
            <person name="Ng V."/>
            <person name="Clum A."/>
            <person name="Ohm R."/>
            <person name="Martin F."/>
            <person name="Silar P."/>
            <person name="Natvig D."/>
            <person name="Lalanne C."/>
            <person name="Gautier V."/>
            <person name="Ament-Velasquez S.L."/>
            <person name="Kruys A."/>
            <person name="Hutchinson M.I."/>
            <person name="Powell A.J."/>
            <person name="Barry K."/>
            <person name="Miller A.N."/>
            <person name="Grigoriev I.V."/>
            <person name="Debuchy R."/>
            <person name="Gladieux P."/>
            <person name="Thoren M.H."/>
            <person name="Johannesson H."/>
        </authorList>
    </citation>
    <scope>NUCLEOTIDE SEQUENCE</scope>
    <source>
        <strain evidence="3">CBS 892.96</strain>
    </source>
</reference>
<protein>
    <submittedName>
        <fullName evidence="3">Aspirochlorine biosynthesis protein N</fullName>
    </submittedName>
</protein>
<dbReference type="AlphaFoldDB" id="A0AAN6VWX9"/>
<dbReference type="NCBIfam" id="NF041278">
    <property type="entry name" value="CmcJ_NvfI_EfuI"/>
    <property type="match status" value="1"/>
</dbReference>
<evidence type="ECO:0000313" key="4">
    <source>
        <dbReference type="Proteomes" id="UP001302321"/>
    </source>
</evidence>
<dbReference type="PANTHER" id="PTHR34598">
    <property type="entry name" value="BLL6449 PROTEIN"/>
    <property type="match status" value="1"/>
</dbReference>
<dbReference type="PANTHER" id="PTHR34598:SF3">
    <property type="entry name" value="OXIDOREDUCTASE AN1597"/>
    <property type="match status" value="1"/>
</dbReference>
<proteinExistence type="inferred from homology"/>
<sequence>MSAETTLLPRGLVFIPPLHSYTTPCPPVVARARDIRSFLHLHRFPKASKMSYASSQAAHTPKLSGTHGPTEQSEEVKPHDITTILNYFKDNDDDSATIQRTVDSGAETYASKFEPQKSVIHDIRGNESQYTLDVQGFQIVGHDSKERCFLDDEHVRNIYYPETEELLKKVTGASKVFIFNHTIRGGPLSKAHRHRGPVHRVHIDVSYVGAHRRVSHHFHDNEARLAALLKGRYQIINVWRPIKTILKDPLCVADAGSIPESDLVPIKLLFPPDVVTATTTSEPIHSVMGAAAGPKHKVDSTDGETFSVRANPGHMWYYLYRQATDEVLLIKCFDSKTDGSVARRAPHTAFVNKEHEDEPERESIELRTLVFYSDDTE</sequence>
<dbReference type="Proteomes" id="UP001302321">
    <property type="component" value="Unassembled WGS sequence"/>
</dbReference>
<accession>A0AAN6VWX9</accession>
<feature type="region of interest" description="Disordered" evidence="2">
    <location>
        <begin position="50"/>
        <end position="76"/>
    </location>
</feature>
<comment type="similarity">
    <text evidence="1">Belongs to the asaB hydroxylase/desaturase family.</text>
</comment>
<dbReference type="EMBL" id="MU866586">
    <property type="protein sequence ID" value="KAK4171319.1"/>
    <property type="molecule type" value="Genomic_DNA"/>
</dbReference>